<feature type="binding site" evidence="6">
    <location>
        <begin position="213"/>
        <end position="216"/>
    </location>
    <ligand>
        <name>ATP</name>
        <dbReference type="ChEBI" id="CHEBI:30616"/>
    </ligand>
</feature>
<keyword evidence="4 6" id="KW-0133">Cell shape</keyword>
<evidence type="ECO:0000313" key="7">
    <source>
        <dbReference type="EMBL" id="PIS41726.1"/>
    </source>
</evidence>
<name>A0A2H0YTG7_9BACT</name>
<dbReference type="GO" id="GO:0008360">
    <property type="term" value="P:regulation of cell shape"/>
    <property type="evidence" value="ECO:0007669"/>
    <property type="project" value="UniProtKB-UniRule"/>
</dbReference>
<evidence type="ECO:0000313" key="8">
    <source>
        <dbReference type="Proteomes" id="UP000228711"/>
    </source>
</evidence>
<comment type="function">
    <text evidence="6">Forms membrane-associated dynamic filaments that are essential for cell shape determination. Acts by regulating cell wall synthesis and cell elongation, and thus cell shape. A feedback loop between cell geometry and MreB localization may maintain elongated cell shape by targeting cell wall growth to regions of negative cell wall curvature.</text>
</comment>
<evidence type="ECO:0000256" key="4">
    <source>
        <dbReference type="ARBA" id="ARBA00022960"/>
    </source>
</evidence>
<comment type="caution">
    <text evidence="7">The sequence shown here is derived from an EMBL/GenBank/DDBJ whole genome shotgun (WGS) entry which is preliminary data.</text>
</comment>
<dbReference type="InterPro" id="IPR043129">
    <property type="entry name" value="ATPase_NBD"/>
</dbReference>
<dbReference type="PRINTS" id="PR01652">
    <property type="entry name" value="SHAPEPROTEIN"/>
</dbReference>
<dbReference type="EMBL" id="PEXV01000058">
    <property type="protein sequence ID" value="PIS41726.1"/>
    <property type="molecule type" value="Genomic_DNA"/>
</dbReference>
<evidence type="ECO:0000256" key="5">
    <source>
        <dbReference type="ARBA" id="ARBA00023458"/>
    </source>
</evidence>
<accession>A0A2H0YTG7</accession>
<dbReference type="InterPro" id="IPR004753">
    <property type="entry name" value="MreB"/>
</dbReference>
<keyword evidence="2 6" id="KW-0547">Nucleotide-binding</keyword>
<keyword evidence="1 6" id="KW-0963">Cytoplasm</keyword>
<dbReference type="CDD" id="cd10225">
    <property type="entry name" value="ASKHA_NBD_MreB-like"/>
    <property type="match status" value="1"/>
</dbReference>
<dbReference type="NCBIfam" id="TIGR00904">
    <property type="entry name" value="mreB"/>
    <property type="match status" value="1"/>
</dbReference>
<proteinExistence type="inferred from homology"/>
<dbReference type="NCBIfam" id="NF010539">
    <property type="entry name" value="PRK13927.1"/>
    <property type="match status" value="1"/>
</dbReference>
<keyword evidence="3 6" id="KW-0067">ATP-binding</keyword>
<comment type="caution">
    <text evidence="6">Lacks conserved residue(s) required for the propagation of feature annotation.</text>
</comment>
<comment type="subunit">
    <text evidence="6">Forms polymers.</text>
</comment>
<dbReference type="SUPFAM" id="SSF53067">
    <property type="entry name" value="Actin-like ATPase domain"/>
    <property type="match status" value="2"/>
</dbReference>
<evidence type="ECO:0000256" key="6">
    <source>
        <dbReference type="HAMAP-Rule" id="MF_02207"/>
    </source>
</evidence>
<dbReference type="HAMAP" id="MF_02207">
    <property type="entry name" value="MreB"/>
    <property type="match status" value="1"/>
</dbReference>
<gene>
    <name evidence="6" type="primary">mreB</name>
    <name evidence="7" type="ORF">COT25_01545</name>
</gene>
<evidence type="ECO:0000256" key="1">
    <source>
        <dbReference type="ARBA" id="ARBA00022490"/>
    </source>
</evidence>
<dbReference type="InterPro" id="IPR056546">
    <property type="entry name" value="MreB_MamK-like"/>
</dbReference>
<dbReference type="GO" id="GO:0005737">
    <property type="term" value="C:cytoplasm"/>
    <property type="evidence" value="ECO:0007669"/>
    <property type="project" value="UniProtKB-SubCell"/>
</dbReference>
<evidence type="ECO:0000256" key="3">
    <source>
        <dbReference type="ARBA" id="ARBA00022840"/>
    </source>
</evidence>
<dbReference type="GO" id="GO:0000902">
    <property type="term" value="P:cell morphogenesis"/>
    <property type="evidence" value="ECO:0007669"/>
    <property type="project" value="InterPro"/>
</dbReference>
<comment type="similarity">
    <text evidence="5 6">Belongs to the FtsA/MreB family.</text>
</comment>
<comment type="subcellular location">
    <subcellularLocation>
        <location evidence="6">Cytoplasm</location>
    </subcellularLocation>
    <text evidence="6">Membrane-associated.</text>
</comment>
<evidence type="ECO:0000256" key="2">
    <source>
        <dbReference type="ARBA" id="ARBA00022741"/>
    </source>
</evidence>
<dbReference type="GO" id="GO:0005524">
    <property type="term" value="F:ATP binding"/>
    <property type="evidence" value="ECO:0007669"/>
    <property type="project" value="UniProtKB-KW"/>
</dbReference>
<dbReference type="AlphaFoldDB" id="A0A2H0YTG7"/>
<dbReference type="PANTHER" id="PTHR42749">
    <property type="entry name" value="CELL SHAPE-DETERMINING PROTEIN MREB"/>
    <property type="match status" value="1"/>
</dbReference>
<dbReference type="Gene3D" id="3.30.420.40">
    <property type="match status" value="2"/>
</dbReference>
<reference evidence="8" key="1">
    <citation type="submission" date="2017-09" db="EMBL/GenBank/DDBJ databases">
        <title>Depth-based differentiation of microbial function through sediment-hosted aquifers and enrichment of novel symbionts in the deep terrestrial subsurface.</title>
        <authorList>
            <person name="Probst A.J."/>
            <person name="Ladd B."/>
            <person name="Jarett J.K."/>
            <person name="Geller-Mcgrath D.E."/>
            <person name="Sieber C.M.K."/>
            <person name="Emerson J.B."/>
            <person name="Anantharaman K."/>
            <person name="Thomas B.C."/>
            <person name="Malmstrom R."/>
            <person name="Stieglmeier M."/>
            <person name="Klingl A."/>
            <person name="Woyke T."/>
            <person name="Ryan C.M."/>
            <person name="Banfield J.F."/>
        </authorList>
    </citation>
    <scope>NUCLEOTIDE SEQUENCE [LARGE SCALE GENOMIC DNA]</scope>
</reference>
<sequence>MLGSLFGKFSRDMAIDLGTSNTLVYVKDNAIVINEPSVVAINSRTDTIVAVGEEARQMVGKTPTHIIASRPIENGVISDFEVTERMLKYFIDKVHEEVLSFMPRPRIIISVPLGLTEVERKAVEDATLHAGAREIFLVEQPMAAAIGTRLPIQDASGTLIVNLGGGITQIAVLSLGGVVNWKSLLIAGNEMDKNIIQYVREHFNLLLGERSAEDLKISIGSAEELKEPIETKIRGRDLITGLPKEITITSNHIYAALSRSIHTIIDTIRDTIESTPPELVADIYERGIMLTGGGAMLRGLDRAISQEIKVSAHIADDPVTTVVRGAGIILEDFENLKSILLSGTKEELLRR</sequence>
<organism evidence="7 8">
    <name type="scientific">Candidatus Kerfeldbacteria bacterium CG08_land_8_20_14_0_20_42_7</name>
    <dbReference type="NCBI Taxonomy" id="2014245"/>
    <lineage>
        <taxon>Bacteria</taxon>
        <taxon>Candidatus Kerfeldiibacteriota</taxon>
    </lineage>
</organism>
<dbReference type="Pfam" id="PF06723">
    <property type="entry name" value="MreB_Mbl"/>
    <property type="match status" value="1"/>
</dbReference>
<dbReference type="PANTHER" id="PTHR42749:SF1">
    <property type="entry name" value="CELL SHAPE-DETERMINING PROTEIN MREB"/>
    <property type="match status" value="1"/>
</dbReference>
<protein>
    <recommendedName>
        <fullName evidence="6">Cell shape-determining protein MreB</fullName>
    </recommendedName>
</protein>
<dbReference type="Proteomes" id="UP000228711">
    <property type="component" value="Unassembled WGS sequence"/>
</dbReference>